<dbReference type="Proteomes" id="UP000654345">
    <property type="component" value="Unassembled WGS sequence"/>
</dbReference>
<comment type="caution">
    <text evidence="1">The sequence shown here is derived from an EMBL/GenBank/DDBJ whole genome shotgun (WGS) entry which is preliminary data.</text>
</comment>
<evidence type="ECO:0000313" key="2">
    <source>
        <dbReference type="Proteomes" id="UP000654345"/>
    </source>
</evidence>
<keyword evidence="2" id="KW-1185">Reference proteome</keyword>
<proteinExistence type="predicted"/>
<dbReference type="RefSeq" id="WP_201372101.1">
    <property type="nucleotide sequence ID" value="NZ_BNJG01000001.1"/>
</dbReference>
<evidence type="ECO:0000313" key="1">
    <source>
        <dbReference type="EMBL" id="GHO55524.1"/>
    </source>
</evidence>
<sequence>MMQVEILDLSNIFGLDWGMTVRTGIKSQAELYAKEEAQRIIDRTPDATGSLRADETWSANIDPQQDEIAHFWTGTANQLANGGRAYAIYVEGPPMPDGTDPLNVGGINGMWATAEWAQGYAGANMYGDAASEEDLALLEKYGDAGMQAAVDAITSGGGVRI</sequence>
<name>A0ABQ3US27_9CHLR</name>
<dbReference type="EMBL" id="BNJG01000001">
    <property type="protein sequence ID" value="GHO55524.1"/>
    <property type="molecule type" value="Genomic_DNA"/>
</dbReference>
<accession>A0ABQ3US27</accession>
<gene>
    <name evidence="1" type="ORF">KSB_39990</name>
</gene>
<organism evidence="1 2">
    <name type="scientific">Ktedonobacter robiniae</name>
    <dbReference type="NCBI Taxonomy" id="2778365"/>
    <lineage>
        <taxon>Bacteria</taxon>
        <taxon>Bacillati</taxon>
        <taxon>Chloroflexota</taxon>
        <taxon>Ktedonobacteria</taxon>
        <taxon>Ktedonobacterales</taxon>
        <taxon>Ktedonobacteraceae</taxon>
        <taxon>Ktedonobacter</taxon>
    </lineage>
</organism>
<protein>
    <submittedName>
        <fullName evidence="1">Uncharacterized protein</fullName>
    </submittedName>
</protein>
<reference evidence="1 2" key="1">
    <citation type="journal article" date="2021" name="Int. J. Syst. Evol. Microbiol.">
        <title>Reticulibacter mediterranei gen. nov., sp. nov., within the new family Reticulibacteraceae fam. nov., and Ktedonospora formicarum gen. nov., sp. nov., Ktedonobacter robiniae sp. nov., Dictyobacter formicarum sp. nov. and Dictyobacter arantiisoli sp. nov., belonging to the class Ktedonobacteria.</title>
        <authorList>
            <person name="Yabe S."/>
            <person name="Zheng Y."/>
            <person name="Wang C.M."/>
            <person name="Sakai Y."/>
            <person name="Abe K."/>
            <person name="Yokota A."/>
            <person name="Donadio S."/>
            <person name="Cavaletti L."/>
            <person name="Monciardini P."/>
        </authorList>
    </citation>
    <scope>NUCLEOTIDE SEQUENCE [LARGE SCALE GENOMIC DNA]</scope>
    <source>
        <strain evidence="1 2">SOSP1-30</strain>
    </source>
</reference>